<keyword evidence="3" id="KW-1185">Reference proteome</keyword>
<comment type="caution">
    <text evidence="2">The sequence shown here is derived from an EMBL/GenBank/DDBJ whole genome shotgun (WGS) entry which is preliminary data.</text>
</comment>
<dbReference type="RefSeq" id="WP_131259185.1">
    <property type="nucleotide sequence ID" value="NZ_JBHSUS010000001.1"/>
</dbReference>
<dbReference type="NCBIfam" id="TIGR02595">
    <property type="entry name" value="PEP_CTERM"/>
    <property type="match status" value="1"/>
</dbReference>
<protein>
    <submittedName>
        <fullName evidence="2">PEP-CTERM sorting domain-containing protein</fullName>
    </submittedName>
</protein>
<organism evidence="2 3">
    <name type="scientific">Pseudobowmanella zhangzhouensis</name>
    <dbReference type="NCBI Taxonomy" id="1537679"/>
    <lineage>
        <taxon>Bacteria</taxon>
        <taxon>Pseudomonadati</taxon>
        <taxon>Pseudomonadota</taxon>
        <taxon>Gammaproteobacteria</taxon>
        <taxon>Alteromonadales</taxon>
        <taxon>Alteromonadaceae</taxon>
    </lineage>
</organism>
<sequence>MTSNKTKVALGLLATAGLSSSAQAGLVSITNQLDSYMDSNNLIEGVFDINPFLQEQSGLGVDVDLVHATFKVYGFSSELQTSTYTQYVSGSSYYSPSSGGCYYSRWGGSSCYYSPSYYYSNYTYNEFIGDGEADILLVDFGDQQLTDTTQNDDVFVRQYTNNNVYYYSRNYRTYNQYDRNDFGDIFASTTLSVDSFADLLADGLFGYTGQISAGHFDSLTFELEIEYETRQALLRPANAQGVSEPTALWLLPLGLIGIASVRRSKKG</sequence>
<evidence type="ECO:0000256" key="1">
    <source>
        <dbReference type="SAM" id="SignalP"/>
    </source>
</evidence>
<accession>A0ABW1XJY8</accession>
<feature type="chain" id="PRO_5046675154" evidence="1">
    <location>
        <begin position="25"/>
        <end position="267"/>
    </location>
</feature>
<dbReference type="EMBL" id="JBHSUS010000001">
    <property type="protein sequence ID" value="MFC6439085.1"/>
    <property type="molecule type" value="Genomic_DNA"/>
</dbReference>
<proteinExistence type="predicted"/>
<name>A0ABW1XJY8_9ALTE</name>
<reference evidence="3" key="1">
    <citation type="journal article" date="2019" name="Int. J. Syst. Evol. Microbiol.">
        <title>The Global Catalogue of Microorganisms (GCM) 10K type strain sequencing project: providing services to taxonomists for standard genome sequencing and annotation.</title>
        <authorList>
            <consortium name="The Broad Institute Genomics Platform"/>
            <consortium name="The Broad Institute Genome Sequencing Center for Infectious Disease"/>
            <person name="Wu L."/>
            <person name="Ma J."/>
        </authorList>
    </citation>
    <scope>NUCLEOTIDE SEQUENCE [LARGE SCALE GENOMIC DNA]</scope>
    <source>
        <strain evidence="3">CGMCC 1.16031</strain>
    </source>
</reference>
<evidence type="ECO:0000313" key="2">
    <source>
        <dbReference type="EMBL" id="MFC6439085.1"/>
    </source>
</evidence>
<dbReference type="InterPro" id="IPR013424">
    <property type="entry name" value="Ice-binding_C"/>
</dbReference>
<evidence type="ECO:0000313" key="3">
    <source>
        <dbReference type="Proteomes" id="UP001596364"/>
    </source>
</evidence>
<dbReference type="Proteomes" id="UP001596364">
    <property type="component" value="Unassembled WGS sequence"/>
</dbReference>
<gene>
    <name evidence="2" type="ORF">ACFP85_02815</name>
</gene>
<keyword evidence="1" id="KW-0732">Signal</keyword>
<feature type="signal peptide" evidence="1">
    <location>
        <begin position="1"/>
        <end position="24"/>
    </location>
</feature>